<reference evidence="2" key="1">
    <citation type="journal article" date="2020" name="Fungal Divers.">
        <title>Resolving the Mortierellaceae phylogeny through synthesis of multi-gene phylogenetics and phylogenomics.</title>
        <authorList>
            <person name="Vandepol N."/>
            <person name="Liber J."/>
            <person name="Desiro A."/>
            <person name="Na H."/>
            <person name="Kennedy M."/>
            <person name="Barry K."/>
            <person name="Grigoriev I.V."/>
            <person name="Miller A.N."/>
            <person name="O'Donnell K."/>
            <person name="Stajich J.E."/>
            <person name="Bonito G."/>
        </authorList>
    </citation>
    <scope>NUCLEOTIDE SEQUENCE</scope>
    <source>
        <strain evidence="2">NVP1</strain>
    </source>
</reference>
<dbReference type="Proteomes" id="UP000696485">
    <property type="component" value="Unassembled WGS sequence"/>
</dbReference>
<evidence type="ECO:0000256" key="1">
    <source>
        <dbReference type="SAM" id="MobiDB-lite"/>
    </source>
</evidence>
<sequence>MMMRITPLAQLFQQGATTAEISVTPGNPAYVLLMDIQNVFPAALRFRCDNRMLEFMTDGNESRIFPLRILIQPGSIIHVVPEPDGTVTRPPRNRDRMRANSPVINQSHITFSAPSSPSPSPSPPSSSPASSPTAYTSIAELANTARTSLARSISSEKVPSQTYHKSVSLYESYMQSIQFSQTEYTQNLIDNFQLQYNIFLQDPSIHIHPELCQTMHQMRERMVAPFQQITGRLSPELARTPSLSVPVYELQECATSRLFIVLPHQNLFPPPLRSTTSIPPTFRLHLLCECRTSINSNIQNEPGPNALASSCTGERQSSQYSIHSACSGSRVSVSESSLRAARQAHLTSHGGYEIERPTELFQQYGTYLLNVMEAYKKDITSDGFPEPCPELEVATINSIPAPPVVSITTALASYDVEHGVNQALEFLRSIPHNSADRQRVIDMKHVASFLRNSALDKVLGNLFKVQNQGGVVDWVCRDHFYEMHPHGMVVRPLHDVTALNHGTFDEQLGRLEITLPTQPMATKVYKVIERAKGLVQELKLTLKWEASIADVLMLRDTLSRANVRHLTLWYEPSAAKVDFMNRNKRSGPLWDMISGHKLHSLSLEGYTGLFSKVSRDVQPHELQALKISECVDWKKDGARVLEFIRKGSKLAELRLGCTDMEEAYTAILKVFRSQNTSAGSGATLRLLALTTSVADNVTVQFSSDGPIMMALCASTLANTILQRATCLRTLHIRSKMNTALVGYRGRFESIISENQDLIKVSIQCQPVEFVELFQTVRSIALGTRNQVKILNLYRDRNQLSTTNIRNDGDTCLELMSLNEPKEALDALFEQYGSRLTKLRITGVKKKAPKSYFELLESATRFSGSRLSELVIDMSAVETEGLVDLQRVIVRSSGLIKLRVDITMAFDPLTGGPVCVQFIVGIGRKLTEVQLVQEHAALWQDELRGYRIPEIENAKLVAPAPECQLQVLDHMKLMRLG</sequence>
<organism evidence="2 3">
    <name type="scientific">Podila minutissima</name>
    <dbReference type="NCBI Taxonomy" id="64525"/>
    <lineage>
        <taxon>Eukaryota</taxon>
        <taxon>Fungi</taxon>
        <taxon>Fungi incertae sedis</taxon>
        <taxon>Mucoromycota</taxon>
        <taxon>Mortierellomycotina</taxon>
        <taxon>Mortierellomycetes</taxon>
        <taxon>Mortierellales</taxon>
        <taxon>Mortierellaceae</taxon>
        <taxon>Podila</taxon>
    </lineage>
</organism>
<comment type="caution">
    <text evidence="2">The sequence shown here is derived from an EMBL/GenBank/DDBJ whole genome shotgun (WGS) entry which is preliminary data.</text>
</comment>
<dbReference type="AlphaFoldDB" id="A0A9P5SLS0"/>
<name>A0A9P5SLS0_9FUNG</name>
<evidence type="ECO:0000313" key="3">
    <source>
        <dbReference type="Proteomes" id="UP000696485"/>
    </source>
</evidence>
<proteinExistence type="predicted"/>
<evidence type="ECO:0000313" key="2">
    <source>
        <dbReference type="EMBL" id="KAF9330703.1"/>
    </source>
</evidence>
<feature type="region of interest" description="Disordered" evidence="1">
    <location>
        <begin position="108"/>
        <end position="133"/>
    </location>
</feature>
<protein>
    <submittedName>
        <fullName evidence="2">Uncharacterized protein</fullName>
    </submittedName>
</protein>
<dbReference type="EMBL" id="JAAAUY010000376">
    <property type="protein sequence ID" value="KAF9330703.1"/>
    <property type="molecule type" value="Genomic_DNA"/>
</dbReference>
<accession>A0A9P5SLS0</accession>
<keyword evidence="3" id="KW-1185">Reference proteome</keyword>
<gene>
    <name evidence="2" type="ORF">BG006_006347</name>
</gene>
<feature type="compositionally biased region" description="Pro residues" evidence="1">
    <location>
        <begin position="116"/>
        <end position="126"/>
    </location>
</feature>